<protein>
    <recommendedName>
        <fullName evidence="7">BioF2-like acetyltransferase domain-containing protein</fullName>
    </recommendedName>
</protein>
<dbReference type="GO" id="GO:0044038">
    <property type="term" value="P:cell wall macromolecule biosynthetic process"/>
    <property type="evidence" value="ECO:0007669"/>
    <property type="project" value="InterPro"/>
</dbReference>
<dbReference type="InterPro" id="IPR050644">
    <property type="entry name" value="PG_Glycine_Bridge_Synth"/>
</dbReference>
<dbReference type="GO" id="GO:0071555">
    <property type="term" value="P:cell wall organization"/>
    <property type="evidence" value="ECO:0007669"/>
    <property type="project" value="UniProtKB-KW"/>
</dbReference>
<proteinExistence type="inferred from homology"/>
<accession>A0A7G9YLE4</accession>
<dbReference type="InterPro" id="IPR038740">
    <property type="entry name" value="BioF2-like_GNAT_dom"/>
</dbReference>
<dbReference type="GO" id="GO:0016755">
    <property type="term" value="F:aminoacyltransferase activity"/>
    <property type="evidence" value="ECO:0007669"/>
    <property type="project" value="InterPro"/>
</dbReference>
<keyword evidence="3" id="KW-0133">Cell shape</keyword>
<dbReference type="SUPFAM" id="SSF55729">
    <property type="entry name" value="Acyl-CoA N-acyltransferases (Nat)"/>
    <property type="match status" value="1"/>
</dbReference>
<organism evidence="8">
    <name type="scientific">Candidatus Methanogaster sp. ANME-2c ERB4</name>
    <dbReference type="NCBI Taxonomy" id="2759911"/>
    <lineage>
        <taxon>Archaea</taxon>
        <taxon>Methanobacteriati</taxon>
        <taxon>Methanobacteriota</taxon>
        <taxon>Stenosarchaea group</taxon>
        <taxon>Methanomicrobia</taxon>
        <taxon>Methanosarcinales</taxon>
        <taxon>ANME-2 cluster</taxon>
        <taxon>Candidatus Methanogasteraceae</taxon>
        <taxon>Candidatus Methanogaster</taxon>
    </lineage>
</organism>
<evidence type="ECO:0000259" key="7">
    <source>
        <dbReference type="Pfam" id="PF13480"/>
    </source>
</evidence>
<dbReference type="InterPro" id="IPR003447">
    <property type="entry name" value="FEMABX"/>
</dbReference>
<keyword evidence="4" id="KW-0573">Peptidoglycan synthesis</keyword>
<dbReference type="PANTHER" id="PTHR36174:SF1">
    <property type="entry name" value="LIPID II:GLYCINE GLYCYLTRANSFERASE"/>
    <property type="match status" value="1"/>
</dbReference>
<evidence type="ECO:0000313" key="8">
    <source>
        <dbReference type="EMBL" id="QNO48828.1"/>
    </source>
</evidence>
<evidence type="ECO:0000256" key="2">
    <source>
        <dbReference type="ARBA" id="ARBA00022679"/>
    </source>
</evidence>
<dbReference type="EMBL" id="MT631362">
    <property type="protein sequence ID" value="QNO48828.1"/>
    <property type="molecule type" value="Genomic_DNA"/>
</dbReference>
<keyword evidence="2" id="KW-0808">Transferase</keyword>
<dbReference type="Gene3D" id="3.40.630.30">
    <property type="match status" value="1"/>
</dbReference>
<feature type="domain" description="BioF2-like acetyltransferase" evidence="7">
    <location>
        <begin position="149"/>
        <end position="273"/>
    </location>
</feature>
<dbReference type="PANTHER" id="PTHR36174">
    <property type="entry name" value="LIPID II:GLYCINE GLYCYLTRANSFERASE"/>
    <property type="match status" value="1"/>
</dbReference>
<keyword evidence="5" id="KW-0012">Acyltransferase</keyword>
<dbReference type="Pfam" id="PF13480">
    <property type="entry name" value="Acetyltransf_6"/>
    <property type="match status" value="1"/>
</dbReference>
<evidence type="ECO:0000256" key="1">
    <source>
        <dbReference type="ARBA" id="ARBA00009943"/>
    </source>
</evidence>
<evidence type="ECO:0000256" key="3">
    <source>
        <dbReference type="ARBA" id="ARBA00022960"/>
    </source>
</evidence>
<evidence type="ECO:0000256" key="5">
    <source>
        <dbReference type="ARBA" id="ARBA00023315"/>
    </source>
</evidence>
<dbReference type="PROSITE" id="PS51191">
    <property type="entry name" value="FEMABX"/>
    <property type="match status" value="1"/>
</dbReference>
<sequence>MYRVIIKKIGDLEDVEKRFISENSKYFQSLDWADIGSKLGRDPEFILFYVEGELKNSWLFFTLDLHPPLFQYREMRLETEPVCYDGADAMLKFLVEHCKEKRYDNILFQTNMSNWTIGLNACPLAFHIIEDFGTYIIDLSENPDVIFKNMHKKHRNVIRKAAKLGYYVIEDKSDEALDDLFNLVNETYRRSKKFGYSKEYLKTILSSEYSRLFSCYSPDTILTASALVIGDTNQAYYLHGGSIINSDGASNLLHYDIIKKLKEYGYMKYDFGGVSYNPAEGSKAYGIKTFKSRFGGDFVHVYRGQIRINKTKTQLIASVRKAYNSSYYLKRVFYKVG</sequence>
<dbReference type="GO" id="GO:0008360">
    <property type="term" value="P:regulation of cell shape"/>
    <property type="evidence" value="ECO:0007669"/>
    <property type="project" value="UniProtKB-KW"/>
</dbReference>
<reference evidence="8" key="1">
    <citation type="submission" date="2020-06" db="EMBL/GenBank/DDBJ databases">
        <title>Unique genomic features of the anaerobic methanotrophic archaea.</title>
        <authorList>
            <person name="Chadwick G.L."/>
            <person name="Skennerton C.T."/>
            <person name="Laso-Perez R."/>
            <person name="Leu A.O."/>
            <person name="Speth D.R."/>
            <person name="Yu H."/>
            <person name="Morgan-Lang C."/>
            <person name="Hatzenpichler R."/>
            <person name="Goudeau D."/>
            <person name="Malmstrom R."/>
            <person name="Brazelton W.J."/>
            <person name="Woyke T."/>
            <person name="Hallam S.J."/>
            <person name="Tyson G.W."/>
            <person name="Wegener G."/>
            <person name="Boetius A."/>
            <person name="Orphan V."/>
        </authorList>
    </citation>
    <scope>NUCLEOTIDE SEQUENCE</scope>
</reference>
<evidence type="ECO:0000256" key="6">
    <source>
        <dbReference type="ARBA" id="ARBA00023316"/>
    </source>
</evidence>
<dbReference type="InterPro" id="IPR016181">
    <property type="entry name" value="Acyl_CoA_acyltransferase"/>
</dbReference>
<keyword evidence="6" id="KW-0961">Cell wall biogenesis/degradation</keyword>
<evidence type="ECO:0000256" key="4">
    <source>
        <dbReference type="ARBA" id="ARBA00022984"/>
    </source>
</evidence>
<comment type="similarity">
    <text evidence="1">Belongs to the FemABX family.</text>
</comment>
<name>A0A7G9YLE4_9EURY</name>
<dbReference type="AlphaFoldDB" id="A0A7G9YLE4"/>
<gene>
    <name evidence="8" type="ORF">IMBEDNDK_00038</name>
</gene>